<dbReference type="InterPro" id="IPR018490">
    <property type="entry name" value="cNMP-bd_dom_sf"/>
</dbReference>
<protein>
    <recommendedName>
        <fullName evidence="3">lysophospholipase</fullName>
        <ecNumber evidence="3">3.1.1.5</ecNumber>
    </recommendedName>
</protein>
<keyword evidence="8" id="KW-0256">Endoplasmic reticulum</keyword>
<dbReference type="GO" id="GO:0004622">
    <property type="term" value="F:phosphatidylcholine lysophospholipase activity"/>
    <property type="evidence" value="ECO:0007669"/>
    <property type="project" value="UniProtKB-EC"/>
</dbReference>
<evidence type="ECO:0000256" key="10">
    <source>
        <dbReference type="ARBA" id="ARBA00022989"/>
    </source>
</evidence>
<dbReference type="Gene3D" id="2.60.120.10">
    <property type="entry name" value="Jelly Rolls"/>
    <property type="match status" value="3"/>
</dbReference>
<comment type="caution">
    <text evidence="21">The sequence shown here is derived from an EMBL/GenBank/DDBJ whole genome shotgun (WGS) entry which is preliminary data.</text>
</comment>
<dbReference type="PROSITE" id="PS01237">
    <property type="entry name" value="UPF0028"/>
    <property type="match status" value="1"/>
</dbReference>
<keyword evidence="12" id="KW-0472">Membrane</keyword>
<feature type="region of interest" description="Disordered" evidence="18">
    <location>
        <begin position="252"/>
        <end position="317"/>
    </location>
</feature>
<dbReference type="InterPro" id="IPR000595">
    <property type="entry name" value="cNMP-bd_dom"/>
</dbReference>
<dbReference type="Pfam" id="PF00027">
    <property type="entry name" value="cNMP_binding"/>
    <property type="match status" value="3"/>
</dbReference>
<dbReference type="PANTHER" id="PTHR14226:SF26">
    <property type="entry name" value="PATATIN-LIKE PHOSPHOLIPASE DOMAIN-CONTAINING PROTEIN 6"/>
    <property type="match status" value="1"/>
</dbReference>
<feature type="domain" description="Cyclic nucleotide-binding" evidence="19">
    <location>
        <begin position="335"/>
        <end position="438"/>
    </location>
</feature>
<feature type="domain" description="Cyclic nucleotide-binding" evidence="19">
    <location>
        <begin position="72"/>
        <end position="178"/>
    </location>
</feature>
<evidence type="ECO:0000256" key="3">
    <source>
        <dbReference type="ARBA" id="ARBA00013274"/>
    </source>
</evidence>
<dbReference type="Pfam" id="PF01734">
    <property type="entry name" value="Patatin"/>
    <property type="match status" value="1"/>
</dbReference>
<evidence type="ECO:0000256" key="6">
    <source>
        <dbReference type="ARBA" id="ARBA00022737"/>
    </source>
</evidence>
<comment type="catalytic activity">
    <reaction evidence="16">
        <text>1-hexadecanoyl-sn-glycero-3-phosphocholine + H2O = sn-glycerol 3-phosphocholine + hexadecanoate + H(+)</text>
        <dbReference type="Rhea" id="RHEA:40435"/>
        <dbReference type="ChEBI" id="CHEBI:7896"/>
        <dbReference type="ChEBI" id="CHEBI:15377"/>
        <dbReference type="ChEBI" id="CHEBI:15378"/>
        <dbReference type="ChEBI" id="CHEBI:16870"/>
        <dbReference type="ChEBI" id="CHEBI:72998"/>
    </reaction>
    <physiologicalReaction direction="left-to-right" evidence="16">
        <dbReference type="Rhea" id="RHEA:40436"/>
    </physiologicalReaction>
</comment>
<sequence length="852" mass="94920">MQSLDVIFGQLDAFRTSCSHLVPTSRIRRKKWESSSIYHKDNLPSPLFRTKAEPAMPSLPADVLYMLQSIRVLGHFERPLFLVLCQHVVYENYDPGRIVFCPGQPDSSIYIVLKGKLELSLTDSDGTSWYMKSICPGDNVHSLLSILDVLTGHQRPYRTVTAKAIEKTTLLRLPVEAFCTTFKSYPQSLVRTVQIIALRLQKVTFLALHHYLGLTTELFQHEHKDQAQFSQSLYLKRPRLLRSVTHCEGDLCKHSEDTKSGRTAPPLGSRKSSRTSGFSRSLDCELEQFQGPDFPHEGENPKQRSPLNMNLPGPENECKNEEKINKLMESGKRQLAKLLKLENLALLDNRVSLHHIKAETVIAQKGAQGVGMHFVLSGCLHVYQDITGREDSYIFETGPGEMIGQLTVLTGEPLIFTIRAMQDTALLCLSRTHFYQIVRCHPPVLLTVAHSVARWVSPFVRQVDFAIDWMGIEAGKELYRKGDLSDCTYITLNGRLRSSIQSPDGKKCVVCEHGRGELIGVVEALTHMPRATSVHAVRDSELAKVPDGALSYVKNRYPKVVTRLIHILSQKILGNLKNPQGDYTDPGNLASNLCTVCVLPCGISVPLTAFTLELKHALNAIGPTLVLTSDIIRSRLGIHALESTHECQLSSWLAQQEDLHRIILYQTEATLTPWTVRCIRQADCILVVGLGEEDPAIGELERFLESSPGRALKQLVLLHQMNGPAPSGTVEWLKLRSWVSGHFHIQAPRRVFTKRPLHKVHDLYSKVFQKEAVRYSDFSRLARALTGNSIALVLGGGGARGFAHVGMIKSLEEAGIPVDMVGGTSMGAVIGGVYAEERQAAQTEQRASKWAK</sequence>
<keyword evidence="7" id="KW-0378">Hydrolase</keyword>
<dbReference type="GO" id="GO:0016042">
    <property type="term" value="P:lipid catabolic process"/>
    <property type="evidence" value="ECO:0007669"/>
    <property type="project" value="UniProtKB-KW"/>
</dbReference>
<dbReference type="EMBL" id="JAACNH010000008">
    <property type="protein sequence ID" value="KAG8434636.1"/>
    <property type="molecule type" value="Genomic_DNA"/>
</dbReference>
<evidence type="ECO:0000313" key="21">
    <source>
        <dbReference type="EMBL" id="KAG8434636.1"/>
    </source>
</evidence>
<dbReference type="FunFam" id="2.60.120.10:FF:000022">
    <property type="entry name" value="Patatin like phospholipase domain containing 7"/>
    <property type="match status" value="1"/>
</dbReference>
<dbReference type="InterPro" id="IPR056556">
    <property type="entry name" value="NTE1_P-loop_dom"/>
</dbReference>
<evidence type="ECO:0000256" key="4">
    <source>
        <dbReference type="ARBA" id="ARBA00022553"/>
    </source>
</evidence>
<dbReference type="GO" id="GO:0005789">
    <property type="term" value="C:endoplasmic reticulum membrane"/>
    <property type="evidence" value="ECO:0007669"/>
    <property type="project" value="UniProtKB-SubCell"/>
</dbReference>
<evidence type="ECO:0000256" key="1">
    <source>
        <dbReference type="ARBA" id="ARBA00004643"/>
    </source>
</evidence>
<keyword evidence="11" id="KW-0443">Lipid metabolism</keyword>
<evidence type="ECO:0000256" key="11">
    <source>
        <dbReference type="ARBA" id="ARBA00023098"/>
    </source>
</evidence>
<keyword evidence="5" id="KW-0812">Transmembrane</keyword>
<feature type="short sequence motif" description="GXGXXG" evidence="17">
    <location>
        <begin position="796"/>
        <end position="801"/>
    </location>
</feature>
<evidence type="ECO:0000256" key="5">
    <source>
        <dbReference type="ARBA" id="ARBA00022692"/>
    </source>
</evidence>
<feature type="domain" description="PNPLA" evidence="20">
    <location>
        <begin position="792"/>
        <end position="852"/>
    </location>
</feature>
<feature type="domain" description="Cyclic nucleotide-binding" evidence="19">
    <location>
        <begin position="472"/>
        <end position="545"/>
    </location>
</feature>
<dbReference type="OrthoDB" id="421051at2759"/>
<comment type="subcellular location">
    <subcellularLocation>
        <location evidence="1">Endoplasmic reticulum membrane</location>
        <topology evidence="1">Single-pass type III membrane protein</topology>
    </subcellularLocation>
</comment>
<evidence type="ECO:0000256" key="14">
    <source>
        <dbReference type="ARBA" id="ARBA00048133"/>
    </source>
</evidence>
<dbReference type="EC" id="3.1.1.5" evidence="3"/>
<evidence type="ECO:0000256" key="2">
    <source>
        <dbReference type="ARBA" id="ARBA00006636"/>
    </source>
</evidence>
<evidence type="ECO:0000256" key="9">
    <source>
        <dbReference type="ARBA" id="ARBA00022963"/>
    </source>
</evidence>
<dbReference type="InterPro" id="IPR014710">
    <property type="entry name" value="RmlC-like_jellyroll"/>
</dbReference>
<dbReference type="InterPro" id="IPR001423">
    <property type="entry name" value="LysoPLipase_patatin_CS"/>
</dbReference>
<comment type="catalytic activity">
    <reaction evidence="13">
        <text>1-(9Z-octadecenoyl)-sn-glycero-3-phosphocholine + H2O = sn-glycerol 3-phosphocholine + (9Z)-octadecenoate + H(+)</text>
        <dbReference type="Rhea" id="RHEA:40807"/>
        <dbReference type="ChEBI" id="CHEBI:15377"/>
        <dbReference type="ChEBI" id="CHEBI:15378"/>
        <dbReference type="ChEBI" id="CHEBI:16870"/>
        <dbReference type="ChEBI" id="CHEBI:28610"/>
        <dbReference type="ChEBI" id="CHEBI:30823"/>
    </reaction>
    <physiologicalReaction direction="left-to-right" evidence="13">
        <dbReference type="Rhea" id="RHEA:40808"/>
    </physiologicalReaction>
</comment>
<comment type="caution">
    <text evidence="17">Lacks conserved residue(s) required for the propagation of feature annotation.</text>
</comment>
<evidence type="ECO:0000256" key="8">
    <source>
        <dbReference type="ARBA" id="ARBA00022824"/>
    </source>
</evidence>
<dbReference type="Pfam" id="PF24179">
    <property type="entry name" value="NTE_Ploop"/>
    <property type="match status" value="1"/>
</dbReference>
<name>A0A8T2IWV7_9PIPI</name>
<evidence type="ECO:0000256" key="7">
    <source>
        <dbReference type="ARBA" id="ARBA00022801"/>
    </source>
</evidence>
<evidence type="ECO:0000259" key="20">
    <source>
        <dbReference type="PROSITE" id="PS51635"/>
    </source>
</evidence>
<dbReference type="Gene3D" id="3.40.1090.10">
    <property type="entry name" value="Cytosolic phospholipase A2 catalytic domain"/>
    <property type="match status" value="1"/>
</dbReference>
<accession>A0A8T2IWV7</accession>
<dbReference type="GO" id="GO:0046470">
    <property type="term" value="P:phosphatidylcholine metabolic process"/>
    <property type="evidence" value="ECO:0007669"/>
    <property type="project" value="InterPro"/>
</dbReference>
<dbReference type="InterPro" id="IPR016035">
    <property type="entry name" value="Acyl_Trfase/lysoPLipase"/>
</dbReference>
<proteinExistence type="inferred from homology"/>
<keyword evidence="4" id="KW-0597">Phosphoprotein</keyword>
<dbReference type="SUPFAM" id="SSF52151">
    <property type="entry name" value="FabD/lysophospholipase-like"/>
    <property type="match status" value="1"/>
</dbReference>
<dbReference type="FunFam" id="2.60.120.10:FF:000012">
    <property type="entry name" value="neuropathy target esterase isoform X2"/>
    <property type="match status" value="1"/>
</dbReference>
<feature type="short sequence motif" description="GXSXG" evidence="17">
    <location>
        <begin position="823"/>
        <end position="827"/>
    </location>
</feature>
<dbReference type="PROSITE" id="PS51635">
    <property type="entry name" value="PNPLA"/>
    <property type="match status" value="1"/>
</dbReference>
<keyword evidence="9" id="KW-0442">Lipid degradation</keyword>
<evidence type="ECO:0000256" key="13">
    <source>
        <dbReference type="ARBA" id="ARBA00047314"/>
    </source>
</evidence>
<evidence type="ECO:0000313" key="22">
    <source>
        <dbReference type="Proteomes" id="UP000812440"/>
    </source>
</evidence>
<evidence type="ECO:0000256" key="16">
    <source>
        <dbReference type="ARBA" id="ARBA00048656"/>
    </source>
</evidence>
<dbReference type="PANTHER" id="PTHR14226">
    <property type="entry name" value="NEUROPATHY TARGET ESTERASE/SWISS CHEESE D.MELANOGASTER"/>
    <property type="match status" value="1"/>
</dbReference>
<dbReference type="AlphaFoldDB" id="A0A8T2IWV7"/>
<evidence type="ECO:0000256" key="18">
    <source>
        <dbReference type="SAM" id="MobiDB-lite"/>
    </source>
</evidence>
<dbReference type="CDD" id="cd00038">
    <property type="entry name" value="CAP_ED"/>
    <property type="match status" value="3"/>
</dbReference>
<evidence type="ECO:0000256" key="15">
    <source>
        <dbReference type="ARBA" id="ARBA00048454"/>
    </source>
</evidence>
<comment type="similarity">
    <text evidence="2">Belongs to the NTE family.</text>
</comment>
<feature type="non-terminal residue" evidence="21">
    <location>
        <position position="1"/>
    </location>
</feature>
<dbReference type="InterPro" id="IPR002641">
    <property type="entry name" value="PNPLA_dom"/>
</dbReference>
<dbReference type="SUPFAM" id="SSF51206">
    <property type="entry name" value="cAMP-binding domain-like"/>
    <property type="match status" value="3"/>
</dbReference>
<comment type="catalytic activity">
    <reaction evidence="14">
        <text>1-hexadecanoyl-sn-glycero-3-phosphate + H2O = sn-glycerol 3-phosphate + hexadecanoate + H(+)</text>
        <dbReference type="Rhea" id="RHEA:49092"/>
        <dbReference type="ChEBI" id="CHEBI:7896"/>
        <dbReference type="ChEBI" id="CHEBI:15377"/>
        <dbReference type="ChEBI" id="CHEBI:15378"/>
        <dbReference type="ChEBI" id="CHEBI:57518"/>
        <dbReference type="ChEBI" id="CHEBI:57597"/>
    </reaction>
    <physiologicalReaction direction="left-to-right" evidence="14">
        <dbReference type="Rhea" id="RHEA:49093"/>
    </physiologicalReaction>
</comment>
<dbReference type="PROSITE" id="PS50042">
    <property type="entry name" value="CNMP_BINDING_3"/>
    <property type="match status" value="3"/>
</dbReference>
<gene>
    <name evidence="21" type="ORF">GDO86_012847</name>
</gene>
<evidence type="ECO:0000256" key="12">
    <source>
        <dbReference type="ARBA" id="ARBA00023136"/>
    </source>
</evidence>
<dbReference type="Proteomes" id="UP000812440">
    <property type="component" value="Chromosome 7"/>
</dbReference>
<comment type="catalytic activity">
    <reaction evidence="15">
        <text>a 1-acyl-sn-glycero-3-phosphocholine + H2O = sn-glycerol 3-phosphocholine + a fatty acid + H(+)</text>
        <dbReference type="Rhea" id="RHEA:15177"/>
        <dbReference type="ChEBI" id="CHEBI:15377"/>
        <dbReference type="ChEBI" id="CHEBI:15378"/>
        <dbReference type="ChEBI" id="CHEBI:16870"/>
        <dbReference type="ChEBI" id="CHEBI:28868"/>
        <dbReference type="ChEBI" id="CHEBI:58168"/>
        <dbReference type="EC" id="3.1.1.5"/>
    </reaction>
    <physiologicalReaction direction="left-to-right" evidence="15">
        <dbReference type="Rhea" id="RHEA:15178"/>
    </physiologicalReaction>
</comment>
<reference evidence="21" key="1">
    <citation type="thesis" date="2020" institute="ProQuest LLC" country="789 East Eisenhower Parkway, Ann Arbor, MI, USA">
        <title>Comparative Genomics and Chromosome Evolution.</title>
        <authorList>
            <person name="Mudd A.B."/>
        </authorList>
    </citation>
    <scope>NUCLEOTIDE SEQUENCE</scope>
    <source>
        <strain evidence="21">Female2</strain>
        <tissue evidence="21">Blood</tissue>
    </source>
</reference>
<evidence type="ECO:0000256" key="17">
    <source>
        <dbReference type="PROSITE-ProRule" id="PRU01161"/>
    </source>
</evidence>
<organism evidence="21 22">
    <name type="scientific">Hymenochirus boettgeri</name>
    <name type="common">Congo dwarf clawed frog</name>
    <dbReference type="NCBI Taxonomy" id="247094"/>
    <lineage>
        <taxon>Eukaryota</taxon>
        <taxon>Metazoa</taxon>
        <taxon>Chordata</taxon>
        <taxon>Craniata</taxon>
        <taxon>Vertebrata</taxon>
        <taxon>Euteleostomi</taxon>
        <taxon>Amphibia</taxon>
        <taxon>Batrachia</taxon>
        <taxon>Anura</taxon>
        <taxon>Pipoidea</taxon>
        <taxon>Pipidae</taxon>
        <taxon>Pipinae</taxon>
        <taxon>Hymenochirus</taxon>
    </lineage>
</organism>
<dbReference type="FunFam" id="2.60.120.10:FF:000010">
    <property type="entry name" value="neuropathy target esterase isoform X1"/>
    <property type="match status" value="1"/>
</dbReference>
<evidence type="ECO:0000259" key="19">
    <source>
        <dbReference type="PROSITE" id="PS50042"/>
    </source>
</evidence>
<keyword evidence="10" id="KW-1133">Transmembrane helix</keyword>
<keyword evidence="22" id="KW-1185">Reference proteome</keyword>
<dbReference type="SMART" id="SM00100">
    <property type="entry name" value="cNMP"/>
    <property type="match status" value="2"/>
</dbReference>
<keyword evidence="6" id="KW-0677">Repeat</keyword>
<dbReference type="InterPro" id="IPR050301">
    <property type="entry name" value="NTE"/>
</dbReference>